<reference evidence="4" key="1">
    <citation type="submission" date="2017-02" db="EMBL/GenBank/DDBJ databases">
        <authorList>
            <person name="Tafer H."/>
            <person name="Lopandic K."/>
        </authorList>
    </citation>
    <scope>NUCLEOTIDE SEQUENCE [LARGE SCALE GENOMIC DNA]</scope>
    <source>
        <strain evidence="4">CBS 366.77</strain>
    </source>
</reference>
<dbReference type="OrthoDB" id="4526539at2759"/>
<feature type="compositionally biased region" description="Polar residues" evidence="2">
    <location>
        <begin position="16"/>
        <end position="38"/>
    </location>
</feature>
<dbReference type="Proteomes" id="UP000266188">
    <property type="component" value="Unassembled WGS sequence"/>
</dbReference>
<feature type="coiled-coil region" evidence="1">
    <location>
        <begin position="167"/>
        <end position="208"/>
    </location>
</feature>
<sequence length="304" mass="34349">MSWPPSEHVLTPPSPASSADGSWQDSFSSQKSMPLPNELSQSEILSLVAPKNIKRKAPLQLCGQKRKNSMPHEHERDDQREKHRVAECNRRKNLSQLHRDLDSRLHDFFLIQAGWNPAKALPQSKEHIVQGAIHLIDFMHLVIHHLSRQDNEALGQLPEKLQPQIRCMQFQQLISSLQQQNQSTQQELQSVKKEKQSLEDHNRFLELQLKSYQHIFGSPQSEVTTPQPPSTMPEPTSEESSLPGLRTLCDSIESLSPKSSRRDSLFSASGQSLTQSFISTTPPKMGPSHLTSLPQSFSLPVLTE</sequence>
<feature type="region of interest" description="Disordered" evidence="2">
    <location>
        <begin position="56"/>
        <end position="83"/>
    </location>
</feature>
<evidence type="ECO:0000256" key="2">
    <source>
        <dbReference type="SAM" id="MobiDB-lite"/>
    </source>
</evidence>
<evidence type="ECO:0000256" key="1">
    <source>
        <dbReference type="SAM" id="Coils"/>
    </source>
</evidence>
<comment type="caution">
    <text evidence="3">The sequence shown here is derived from an EMBL/GenBank/DDBJ whole genome shotgun (WGS) entry which is preliminary data.</text>
</comment>
<feature type="region of interest" description="Disordered" evidence="2">
    <location>
        <begin position="1"/>
        <end position="38"/>
    </location>
</feature>
<feature type="compositionally biased region" description="Polar residues" evidence="2">
    <location>
        <begin position="289"/>
        <end position="298"/>
    </location>
</feature>
<feature type="compositionally biased region" description="Low complexity" evidence="2">
    <location>
        <begin position="233"/>
        <end position="243"/>
    </location>
</feature>
<dbReference type="AlphaFoldDB" id="A0A3A2ZRZ0"/>
<feature type="region of interest" description="Disordered" evidence="2">
    <location>
        <begin position="218"/>
        <end position="304"/>
    </location>
</feature>
<organism evidence="3 4">
    <name type="scientific">Aspergillus sclerotialis</name>
    <dbReference type="NCBI Taxonomy" id="2070753"/>
    <lineage>
        <taxon>Eukaryota</taxon>
        <taxon>Fungi</taxon>
        <taxon>Dikarya</taxon>
        <taxon>Ascomycota</taxon>
        <taxon>Pezizomycotina</taxon>
        <taxon>Eurotiomycetes</taxon>
        <taxon>Eurotiomycetidae</taxon>
        <taxon>Eurotiales</taxon>
        <taxon>Aspergillaceae</taxon>
        <taxon>Aspergillus</taxon>
        <taxon>Aspergillus subgen. Polypaecilum</taxon>
    </lineage>
</organism>
<dbReference type="EMBL" id="MVGC01000092">
    <property type="protein sequence ID" value="RJE24157.1"/>
    <property type="molecule type" value="Genomic_DNA"/>
</dbReference>
<keyword evidence="1" id="KW-0175">Coiled coil</keyword>
<keyword evidence="4" id="KW-1185">Reference proteome</keyword>
<evidence type="ECO:0008006" key="5">
    <source>
        <dbReference type="Google" id="ProtNLM"/>
    </source>
</evidence>
<name>A0A3A2ZRZ0_9EURO</name>
<evidence type="ECO:0000313" key="4">
    <source>
        <dbReference type="Proteomes" id="UP000266188"/>
    </source>
</evidence>
<accession>A0A3A2ZRZ0</accession>
<gene>
    <name evidence="3" type="ORF">PHISCL_03531</name>
</gene>
<proteinExistence type="predicted"/>
<feature type="compositionally biased region" description="Basic and acidic residues" evidence="2">
    <location>
        <begin position="70"/>
        <end position="83"/>
    </location>
</feature>
<feature type="compositionally biased region" description="Polar residues" evidence="2">
    <location>
        <begin position="266"/>
        <end position="282"/>
    </location>
</feature>
<evidence type="ECO:0000313" key="3">
    <source>
        <dbReference type="EMBL" id="RJE24157.1"/>
    </source>
</evidence>
<protein>
    <recommendedName>
        <fullName evidence="5">HLH DNA binding domain protein</fullName>
    </recommendedName>
</protein>